<dbReference type="RefSeq" id="WP_149544159.1">
    <property type="nucleotide sequence ID" value="NZ_VTPS01000001.1"/>
</dbReference>
<evidence type="ECO:0000313" key="1">
    <source>
        <dbReference type="EMBL" id="TZE83541.1"/>
    </source>
</evidence>
<evidence type="ECO:0000313" key="2">
    <source>
        <dbReference type="Proteomes" id="UP000322976"/>
    </source>
</evidence>
<dbReference type="Pfam" id="PF13262">
    <property type="entry name" value="DUF4054"/>
    <property type="match status" value="1"/>
</dbReference>
<dbReference type="InterPro" id="IPR025127">
    <property type="entry name" value="DUF4054"/>
</dbReference>
<name>A0A5D8QGB4_9THEO</name>
<reference evidence="1 2" key="1">
    <citation type="submission" date="2019-08" db="EMBL/GenBank/DDBJ databases">
        <title>Calorimonas adulescens gen. nov., sp. nov., an anaerobic thermophilic bacterium from Sakhalin hot spring.</title>
        <authorList>
            <person name="Khomyakova M.A."/>
            <person name="Merkel A.Y."/>
            <person name="Novikov A."/>
            <person name="Bonch-Osmolovskaya E.A."/>
            <person name="Slobodkin A.I."/>
        </authorList>
    </citation>
    <scope>NUCLEOTIDE SEQUENCE [LARGE SCALE GENOMIC DNA]</scope>
    <source>
        <strain evidence="1 2">A05MB</strain>
    </source>
</reference>
<sequence>MTPIEVLRLLAPEFSSISDEVITQWIELFTPFVSAKRFGDTYNQALALLTAHKLKMAGYGDNTNGTIGDTLRVGSYSEGETSIGYTVNQGTNLLNDAELTLTTYGLQYLSLRRARIIPIVSAGEA</sequence>
<protein>
    <submittedName>
        <fullName evidence="1">DUF4054 domain-containing protein</fullName>
    </submittedName>
</protein>
<dbReference type="Proteomes" id="UP000322976">
    <property type="component" value="Unassembled WGS sequence"/>
</dbReference>
<proteinExistence type="predicted"/>
<gene>
    <name evidence="1" type="ORF">FWJ32_01275</name>
</gene>
<dbReference type="EMBL" id="VTPS01000001">
    <property type="protein sequence ID" value="TZE83541.1"/>
    <property type="molecule type" value="Genomic_DNA"/>
</dbReference>
<comment type="caution">
    <text evidence="1">The sequence shown here is derived from an EMBL/GenBank/DDBJ whole genome shotgun (WGS) entry which is preliminary data.</text>
</comment>
<organism evidence="1 2">
    <name type="scientific">Calorimonas adulescens</name>
    <dbReference type="NCBI Taxonomy" id="2606906"/>
    <lineage>
        <taxon>Bacteria</taxon>
        <taxon>Bacillati</taxon>
        <taxon>Bacillota</taxon>
        <taxon>Clostridia</taxon>
        <taxon>Thermoanaerobacterales</taxon>
        <taxon>Thermoanaerobacteraceae</taxon>
        <taxon>Calorimonas</taxon>
    </lineage>
</organism>
<dbReference type="AlphaFoldDB" id="A0A5D8QGB4"/>
<accession>A0A5D8QGB4</accession>
<keyword evidence="2" id="KW-1185">Reference proteome</keyword>